<evidence type="ECO:0000313" key="2">
    <source>
        <dbReference type="Proteomes" id="UP000886998"/>
    </source>
</evidence>
<reference evidence="1" key="1">
    <citation type="submission" date="2020-08" db="EMBL/GenBank/DDBJ databases">
        <title>Multicomponent nature underlies the extraordinary mechanical properties of spider dragline silk.</title>
        <authorList>
            <person name="Kono N."/>
            <person name="Nakamura H."/>
            <person name="Mori M."/>
            <person name="Yoshida Y."/>
            <person name="Ohtoshi R."/>
            <person name="Malay A.D."/>
            <person name="Moran D.A.P."/>
            <person name="Tomita M."/>
            <person name="Numata K."/>
            <person name="Arakawa K."/>
        </authorList>
    </citation>
    <scope>NUCLEOTIDE SEQUENCE</scope>
</reference>
<keyword evidence="2" id="KW-1185">Reference proteome</keyword>
<dbReference type="AlphaFoldDB" id="A0A8X6IHR9"/>
<comment type="caution">
    <text evidence="1">The sequence shown here is derived from an EMBL/GenBank/DDBJ whole genome shotgun (WGS) entry which is preliminary data.</text>
</comment>
<name>A0A8X6IHR9_9ARAC</name>
<sequence length="93" mass="11177">MKLRERRTVEKVSAKELFRIRRIPMFMQIPNVPQSVRHGSGEEFLTAFSWERLVATVFRMGQNFFTEYIVHDGESCTRQIWRLFTSFNECSKR</sequence>
<proteinExistence type="predicted"/>
<organism evidence="1 2">
    <name type="scientific">Trichonephila inaurata madagascariensis</name>
    <dbReference type="NCBI Taxonomy" id="2747483"/>
    <lineage>
        <taxon>Eukaryota</taxon>
        <taxon>Metazoa</taxon>
        <taxon>Ecdysozoa</taxon>
        <taxon>Arthropoda</taxon>
        <taxon>Chelicerata</taxon>
        <taxon>Arachnida</taxon>
        <taxon>Araneae</taxon>
        <taxon>Araneomorphae</taxon>
        <taxon>Entelegynae</taxon>
        <taxon>Araneoidea</taxon>
        <taxon>Nephilidae</taxon>
        <taxon>Trichonephila</taxon>
        <taxon>Trichonephila inaurata</taxon>
    </lineage>
</organism>
<evidence type="ECO:0000313" key="1">
    <source>
        <dbReference type="EMBL" id="GFS43556.1"/>
    </source>
</evidence>
<protein>
    <submittedName>
        <fullName evidence="1">Uncharacterized protein</fullName>
    </submittedName>
</protein>
<gene>
    <name evidence="1" type="ORF">TNIN_293651</name>
</gene>
<dbReference type="Proteomes" id="UP000886998">
    <property type="component" value="Unassembled WGS sequence"/>
</dbReference>
<dbReference type="EMBL" id="BMAV01025661">
    <property type="protein sequence ID" value="GFS43556.1"/>
    <property type="molecule type" value="Genomic_DNA"/>
</dbReference>
<accession>A0A8X6IHR9</accession>